<sequence>MASENRGLSWLEYEVRERAQVRLHIDEALAGVAKRGHRSDIELWVSGKEAKKLATGITASTGHSDRN</sequence>
<comment type="caution">
    <text evidence="1">The sequence shown here is derived from an EMBL/GenBank/DDBJ whole genome shotgun (WGS) entry which is preliminary data.</text>
</comment>
<dbReference type="Proteomes" id="UP001500943">
    <property type="component" value="Unassembled WGS sequence"/>
</dbReference>
<name>A0ABN1W1R5_9MICO</name>
<evidence type="ECO:0000313" key="1">
    <source>
        <dbReference type="EMBL" id="GAA1227358.1"/>
    </source>
</evidence>
<evidence type="ECO:0000313" key="2">
    <source>
        <dbReference type="Proteomes" id="UP001500943"/>
    </source>
</evidence>
<reference evidence="1 2" key="1">
    <citation type="journal article" date="2019" name="Int. J. Syst. Evol. Microbiol.">
        <title>The Global Catalogue of Microorganisms (GCM) 10K type strain sequencing project: providing services to taxonomists for standard genome sequencing and annotation.</title>
        <authorList>
            <consortium name="The Broad Institute Genomics Platform"/>
            <consortium name="The Broad Institute Genome Sequencing Center for Infectious Disease"/>
            <person name="Wu L."/>
            <person name="Ma J."/>
        </authorList>
    </citation>
    <scope>NUCLEOTIDE SEQUENCE [LARGE SCALE GENOMIC DNA]</scope>
    <source>
        <strain evidence="1 2">JCM 12762</strain>
    </source>
</reference>
<proteinExistence type="predicted"/>
<accession>A0ABN1W1R5</accession>
<keyword evidence="2" id="KW-1185">Reference proteome</keyword>
<gene>
    <name evidence="1" type="ORF">GCM10009655_27530</name>
</gene>
<protein>
    <submittedName>
        <fullName evidence="1">Uncharacterized protein</fullName>
    </submittedName>
</protein>
<organism evidence="1 2">
    <name type="scientific">Rhodoglobus aureus</name>
    <dbReference type="NCBI Taxonomy" id="191497"/>
    <lineage>
        <taxon>Bacteria</taxon>
        <taxon>Bacillati</taxon>
        <taxon>Actinomycetota</taxon>
        <taxon>Actinomycetes</taxon>
        <taxon>Micrococcales</taxon>
        <taxon>Microbacteriaceae</taxon>
        <taxon>Rhodoglobus</taxon>
    </lineage>
</organism>
<dbReference type="EMBL" id="BAAAKW010000069">
    <property type="protein sequence ID" value="GAA1227358.1"/>
    <property type="molecule type" value="Genomic_DNA"/>
</dbReference>